<feature type="domain" description="Carrier" evidence="13">
    <location>
        <begin position="5075"/>
        <end position="5148"/>
    </location>
</feature>
<dbReference type="InterPro" id="IPR029063">
    <property type="entry name" value="SAM-dependent_MTases_sf"/>
</dbReference>
<protein>
    <submittedName>
        <fullName evidence="16">Amino acid adenylation domain-containing protein</fullName>
    </submittedName>
</protein>
<feature type="region of interest" description="N-terminal hotdog fold" evidence="11">
    <location>
        <begin position="5872"/>
        <end position="5992"/>
    </location>
</feature>
<dbReference type="Gene3D" id="3.10.129.10">
    <property type="entry name" value="Hotdog Thioesterase"/>
    <property type="match status" value="1"/>
</dbReference>
<evidence type="ECO:0000256" key="6">
    <source>
        <dbReference type="ARBA" id="ARBA00022490"/>
    </source>
</evidence>
<feature type="domain" description="Carrier" evidence="13">
    <location>
        <begin position="1679"/>
        <end position="1755"/>
    </location>
</feature>
<evidence type="ECO:0000256" key="3">
    <source>
        <dbReference type="ARBA" id="ARBA00005194"/>
    </source>
</evidence>
<dbReference type="InterPro" id="IPR013968">
    <property type="entry name" value="PKS_KR"/>
</dbReference>
<feature type="domain" description="Ketosynthase family 3 (KS3)" evidence="14">
    <location>
        <begin position="5258"/>
        <end position="5690"/>
    </location>
</feature>
<dbReference type="Pfam" id="PF22621">
    <property type="entry name" value="CurL-like_PKS_C"/>
    <property type="match status" value="1"/>
</dbReference>
<dbReference type="Pfam" id="PF02801">
    <property type="entry name" value="Ketoacyl-synt_C"/>
    <property type="match status" value="4"/>
</dbReference>
<comment type="pathway">
    <text evidence="3">Lipid metabolism; fatty acid biosynthesis.</text>
</comment>
<dbReference type="PANTHER" id="PTHR43775:SF37">
    <property type="entry name" value="SI:DKEY-61P9.11"/>
    <property type="match status" value="1"/>
</dbReference>
<feature type="region of interest" description="N-terminal hotdog fold" evidence="11">
    <location>
        <begin position="4366"/>
        <end position="4491"/>
    </location>
</feature>
<feature type="domain" description="Ketosynthase family 3 (KS3)" evidence="14">
    <location>
        <begin position="1792"/>
        <end position="2234"/>
    </location>
</feature>
<dbReference type="InterPro" id="IPR045851">
    <property type="entry name" value="AMP-bd_C_sf"/>
</dbReference>
<dbReference type="Pfam" id="PF08242">
    <property type="entry name" value="Methyltransf_12"/>
    <property type="match status" value="1"/>
</dbReference>
<evidence type="ECO:0000256" key="1">
    <source>
        <dbReference type="ARBA" id="ARBA00004496"/>
    </source>
</evidence>
<dbReference type="InterPro" id="IPR014031">
    <property type="entry name" value="Ketoacyl_synth_C"/>
</dbReference>
<dbReference type="InterPro" id="IPR057326">
    <property type="entry name" value="KR_dom"/>
</dbReference>
<feature type="active site" description="Proton donor; for dehydratase activity" evidence="11">
    <location>
        <position position="2628"/>
    </location>
</feature>
<dbReference type="SMART" id="SM00822">
    <property type="entry name" value="PKS_KR"/>
    <property type="match status" value="3"/>
</dbReference>
<dbReference type="Pfam" id="PF00550">
    <property type="entry name" value="PP-binding"/>
    <property type="match status" value="5"/>
</dbReference>
<dbReference type="SUPFAM" id="SSF53901">
    <property type="entry name" value="Thiolase-like"/>
    <property type="match status" value="4"/>
</dbReference>
<dbReference type="Gene3D" id="3.40.50.150">
    <property type="entry name" value="Vaccinia Virus protein VP39"/>
    <property type="match status" value="1"/>
</dbReference>
<dbReference type="SMART" id="SM00825">
    <property type="entry name" value="PKS_KS"/>
    <property type="match status" value="4"/>
</dbReference>
<dbReference type="InterPro" id="IPR049900">
    <property type="entry name" value="PKS_mFAS_DH"/>
</dbReference>
<dbReference type="Gene3D" id="3.40.47.10">
    <property type="match status" value="4"/>
</dbReference>
<dbReference type="PROSITE" id="PS00455">
    <property type="entry name" value="AMP_BINDING"/>
    <property type="match status" value="1"/>
</dbReference>
<feature type="active site" description="Proton donor; for dehydratase activity" evidence="11">
    <location>
        <position position="6070"/>
    </location>
</feature>
<dbReference type="InterPro" id="IPR000415">
    <property type="entry name" value="Nitroreductase-like"/>
</dbReference>
<evidence type="ECO:0000259" key="13">
    <source>
        <dbReference type="PROSITE" id="PS50075"/>
    </source>
</evidence>
<dbReference type="Gene3D" id="2.30.38.10">
    <property type="entry name" value="Luciferase, Domain 3"/>
    <property type="match status" value="1"/>
</dbReference>
<dbReference type="SUPFAM" id="SSF55469">
    <property type="entry name" value="FMN-dependent nitroreductase-like"/>
    <property type="match status" value="1"/>
</dbReference>
<dbReference type="RefSeq" id="WP_282877981.1">
    <property type="nucleotide sequence ID" value="NZ_CP133164.1"/>
</dbReference>
<evidence type="ECO:0000256" key="2">
    <source>
        <dbReference type="ARBA" id="ARBA00004792"/>
    </source>
</evidence>
<dbReference type="Gene3D" id="3.40.50.980">
    <property type="match status" value="2"/>
</dbReference>
<keyword evidence="17" id="KW-1185">Reference proteome</keyword>
<dbReference type="Gene3D" id="3.40.50.720">
    <property type="entry name" value="NAD(P)-binding Rossmann-like Domain"/>
    <property type="match status" value="3"/>
</dbReference>
<dbReference type="Gene3D" id="3.30.300.30">
    <property type="match status" value="1"/>
</dbReference>
<dbReference type="CDD" id="cd00833">
    <property type="entry name" value="PKS"/>
    <property type="match status" value="4"/>
</dbReference>
<dbReference type="Gene3D" id="3.10.129.120">
    <property type="match status" value="1"/>
</dbReference>
<dbReference type="InterPro" id="IPR020806">
    <property type="entry name" value="PKS_PP-bd"/>
</dbReference>
<evidence type="ECO:0000313" key="17">
    <source>
        <dbReference type="Proteomes" id="UP001237292"/>
    </source>
</evidence>
<dbReference type="Pfam" id="PF22336">
    <property type="entry name" value="RhiE-like_linker"/>
    <property type="match status" value="2"/>
</dbReference>
<dbReference type="InterPro" id="IPR020845">
    <property type="entry name" value="AMP-binding_CS"/>
</dbReference>
<dbReference type="InterPro" id="IPR006162">
    <property type="entry name" value="Ppantetheine_attach_site"/>
</dbReference>
<dbReference type="CDD" id="cd02142">
    <property type="entry name" value="McbC_SagB-like_oxidoreductase"/>
    <property type="match status" value="2"/>
</dbReference>
<dbReference type="InterPro" id="IPR013217">
    <property type="entry name" value="Methyltransf_12"/>
</dbReference>
<feature type="region of interest" description="Disordered" evidence="12">
    <location>
        <begin position="3734"/>
        <end position="3769"/>
    </location>
</feature>
<dbReference type="Pfam" id="PF13193">
    <property type="entry name" value="AMP-binding_C"/>
    <property type="match status" value="1"/>
</dbReference>
<dbReference type="InterPro" id="IPR054514">
    <property type="entry name" value="RhiE-like_linker"/>
</dbReference>
<feature type="active site" description="Proton acceptor; for dehydratase activity" evidence="11">
    <location>
        <position position="4395"/>
    </location>
</feature>
<feature type="domain" description="PKS/mFAS DH" evidence="15">
    <location>
        <begin position="4366"/>
        <end position="4644"/>
    </location>
</feature>
<dbReference type="Pfam" id="PF21089">
    <property type="entry name" value="PKS_DH_N"/>
    <property type="match status" value="3"/>
</dbReference>
<reference evidence="16 17" key="1">
    <citation type="journal article" date="2023" name="Access Microbiol">
        <title>The genome of a steinernematid-associated Pseudomonas piscis bacterium encodes the biosynthesis of insect toxins.</title>
        <authorList>
            <person name="Awori R.M."/>
            <person name="Hendre P."/>
            <person name="Amugune N.O."/>
        </authorList>
    </citation>
    <scope>NUCLEOTIDE SEQUENCE [LARGE SCALE GENOMIC DNA]</scope>
    <source>
        <strain evidence="16 17">75</strain>
    </source>
</reference>
<dbReference type="EMBL" id="CP133164">
    <property type="protein sequence ID" value="WMN20777.1"/>
    <property type="molecule type" value="Genomic_DNA"/>
</dbReference>
<dbReference type="PROSITE" id="PS52004">
    <property type="entry name" value="KS3_2"/>
    <property type="match status" value="4"/>
</dbReference>
<dbReference type="SUPFAM" id="SSF53335">
    <property type="entry name" value="S-adenosyl-L-methionine-dependent methyltransferases"/>
    <property type="match status" value="1"/>
</dbReference>
<dbReference type="InterPro" id="IPR025110">
    <property type="entry name" value="AMP-bd_C"/>
</dbReference>
<feature type="domain" description="Carrier" evidence="13">
    <location>
        <begin position="3644"/>
        <end position="3720"/>
    </location>
</feature>
<feature type="region of interest" description="C-terminal hotdog fold" evidence="11">
    <location>
        <begin position="2566"/>
        <end position="2721"/>
    </location>
</feature>
<dbReference type="InterPro" id="IPR050091">
    <property type="entry name" value="PKS_NRPS_Biosynth_Enz"/>
</dbReference>
<dbReference type="PANTHER" id="PTHR43775">
    <property type="entry name" value="FATTY ACID SYNTHASE"/>
    <property type="match status" value="1"/>
</dbReference>
<keyword evidence="9" id="KW-0677">Repeat</keyword>
<dbReference type="PROSITE" id="PS00012">
    <property type="entry name" value="PHOSPHOPANTETHEINE"/>
    <property type="match status" value="2"/>
</dbReference>
<dbReference type="InterPro" id="IPR049551">
    <property type="entry name" value="PKS_DH_C"/>
</dbReference>
<dbReference type="SUPFAM" id="SSF51735">
    <property type="entry name" value="NAD(P)-binding Rossmann-fold domains"/>
    <property type="match status" value="6"/>
</dbReference>
<evidence type="ECO:0000259" key="14">
    <source>
        <dbReference type="PROSITE" id="PS52004"/>
    </source>
</evidence>
<feature type="region of interest" description="Disordered" evidence="12">
    <location>
        <begin position="631"/>
        <end position="652"/>
    </location>
</feature>
<evidence type="ECO:0000259" key="15">
    <source>
        <dbReference type="PROSITE" id="PS52019"/>
    </source>
</evidence>
<dbReference type="InterPro" id="IPR010071">
    <property type="entry name" value="AA_adenyl_dom"/>
</dbReference>
<keyword evidence="8" id="KW-0808">Transferase</keyword>
<feature type="compositionally biased region" description="Pro residues" evidence="12">
    <location>
        <begin position="3757"/>
        <end position="3766"/>
    </location>
</feature>
<dbReference type="SUPFAM" id="SSF47336">
    <property type="entry name" value="ACP-like"/>
    <property type="match status" value="5"/>
</dbReference>
<dbReference type="Gene3D" id="3.10.129.110">
    <property type="entry name" value="Polyketide synthase dehydratase"/>
    <property type="match status" value="2"/>
</dbReference>
<evidence type="ECO:0000256" key="4">
    <source>
        <dbReference type="ARBA" id="ARBA00006484"/>
    </source>
</evidence>
<feature type="domain" description="Carrier" evidence="13">
    <location>
        <begin position="5155"/>
        <end position="5228"/>
    </location>
</feature>
<feature type="region of interest" description="Disordered" evidence="12">
    <location>
        <begin position="3610"/>
        <end position="3631"/>
    </location>
</feature>
<dbReference type="InterPro" id="IPR036291">
    <property type="entry name" value="NAD(P)-bd_dom_sf"/>
</dbReference>
<dbReference type="Gene3D" id="1.10.1200.10">
    <property type="entry name" value="ACP-like"/>
    <property type="match status" value="5"/>
</dbReference>
<feature type="region of interest" description="C-terminal hotdog fold" evidence="11">
    <location>
        <begin position="6006"/>
        <end position="6154"/>
    </location>
</feature>
<dbReference type="InterPro" id="IPR020807">
    <property type="entry name" value="PKS_DH"/>
</dbReference>
<dbReference type="InterPro" id="IPR014030">
    <property type="entry name" value="Ketoacyl_synth_N"/>
</dbReference>
<dbReference type="PROSITE" id="PS00606">
    <property type="entry name" value="KS3_1"/>
    <property type="match status" value="1"/>
</dbReference>
<evidence type="ECO:0000256" key="7">
    <source>
        <dbReference type="ARBA" id="ARBA00022553"/>
    </source>
</evidence>
<keyword evidence="6" id="KW-0963">Cytoplasm</keyword>
<dbReference type="SMART" id="SM01294">
    <property type="entry name" value="PKS_PP_betabranch"/>
    <property type="match status" value="2"/>
</dbReference>
<feature type="region of interest" description="Disordered" evidence="12">
    <location>
        <begin position="1"/>
        <end position="21"/>
    </location>
</feature>
<evidence type="ECO:0000256" key="11">
    <source>
        <dbReference type="PROSITE-ProRule" id="PRU01363"/>
    </source>
</evidence>
<keyword evidence="7" id="KW-0597">Phosphoprotein</keyword>
<dbReference type="InterPro" id="IPR036736">
    <property type="entry name" value="ACP-like_sf"/>
</dbReference>
<feature type="region of interest" description="N-terminal hotdog fold" evidence="11">
    <location>
        <begin position="2431"/>
        <end position="2553"/>
    </location>
</feature>
<evidence type="ECO:0000256" key="9">
    <source>
        <dbReference type="ARBA" id="ARBA00022737"/>
    </source>
</evidence>
<dbReference type="InterPro" id="IPR009081">
    <property type="entry name" value="PP-bd_ACP"/>
</dbReference>
<comment type="subcellular location">
    <subcellularLocation>
        <location evidence="1">Cytoplasm</location>
    </subcellularLocation>
</comment>
<feature type="active site" description="Proton acceptor; for dehydratase activity" evidence="11">
    <location>
        <position position="2460"/>
    </location>
</feature>
<dbReference type="PROSITE" id="PS52019">
    <property type="entry name" value="PKS_MFAS_DH"/>
    <property type="match status" value="3"/>
</dbReference>
<evidence type="ECO:0000256" key="10">
    <source>
        <dbReference type="ARBA" id="ARBA00023268"/>
    </source>
</evidence>
<keyword evidence="10" id="KW-0511">Multifunctional enzyme</keyword>
<dbReference type="InterPro" id="IPR000873">
    <property type="entry name" value="AMP-dep_synth/lig_dom"/>
</dbReference>
<dbReference type="Proteomes" id="UP001237292">
    <property type="component" value="Chromosome"/>
</dbReference>
<dbReference type="InterPro" id="IPR042104">
    <property type="entry name" value="PKS_dehydratase_sf"/>
</dbReference>
<dbReference type="InterPro" id="IPR018201">
    <property type="entry name" value="Ketoacyl_synth_AS"/>
</dbReference>
<dbReference type="PROSITE" id="PS50075">
    <property type="entry name" value="CARRIER"/>
    <property type="match status" value="5"/>
</dbReference>
<dbReference type="Pfam" id="PF14765">
    <property type="entry name" value="PS-DH"/>
    <property type="match status" value="3"/>
</dbReference>
<dbReference type="SMART" id="SM00823">
    <property type="entry name" value="PKS_PP"/>
    <property type="match status" value="5"/>
</dbReference>
<evidence type="ECO:0000256" key="8">
    <source>
        <dbReference type="ARBA" id="ARBA00022679"/>
    </source>
</evidence>
<dbReference type="InterPro" id="IPR032821">
    <property type="entry name" value="PKS_assoc"/>
</dbReference>
<dbReference type="Gene3D" id="3.40.109.10">
    <property type="entry name" value="NADH Oxidase"/>
    <property type="match status" value="2"/>
</dbReference>
<dbReference type="CDD" id="cd08953">
    <property type="entry name" value="KR_2_SDR_x"/>
    <property type="match status" value="3"/>
</dbReference>
<sequence>MSDNNSTNGGPRGMSQEGRPGDQASEAAIIAGWNATDHPYPLDLCLHQLIEQQVLRSPDAVAVAFADQCLSFAQLNARANRLAHYLRELGVGPDSLVGVQMERSLELMVALLAILKAGGAYLPLDPGYPQERLALLIDDASVSVVLTQRRFAPRLAEHAVQALCLDDPQNQALHASEANPSLINSPADLAYVIYTSGSTGRPKGCMLPHKAICNRLLWMQRHYAVGPDERILQKTPFTFDVSVWELFLPLLSGACLVMARPGGHQDAHYLVEIIKAQRITICHFVPSMLRLFLKHPAVDECRSLSNVFVSGEALTHDLLLLYRSLLQARLHNLYGPTEAAVDVTWWVAEPRADRRVPIGRPIDNIRIHILDAGTAAVPIGQTGELCIGGVGLARGYLNRPELTAEKFIRDPFCDEPDARLYRTGDEARFLDNGEIEVLGRFDSQVKLRGLRIELGEIETTLKSHPSISDAVVQVQDAGSEDPKLVAHVVAQGLDKKAVRDFIKSRLPEYMTPNRVLFVEQIPVTAHGKADRKALLEGSSGPATGARASTLDVQALAAWLQAHFRQALELTELAPDDDLFDQGATSFTLVQAIHSIHQQYQVTLPVQVLLERPTIAAIMAYILDDKGGLADSPAPATTAPVSSTHGASGSEPIRLEPVSFDPAAYLRTTQVTPAGREQLGQLLSLLREVSLQGQGKYLYSSAGGLNAIQCYLYVAQGRVEGLPGGAWYYQPRLNRLLPVSVPARDVPQDPRLAGADFALFLVAEMAAIEPIYNHAAPALLVLEAGYIEQLLLSRQAGLGLALAPVQGFEVAPLRQLFALQPSHRVLHCLVQGGSAASASLVPGAGFGDFLSASTNGFDLPGQAALEQLHQQQRQIRRDLPEQGEQVIELPCLAIGAEALRLRATKRQYAETPPSLAQLSRVLGMLRAAADGAHLYHVDSSLELKIYLQLTAPAPREAGQEPWLPAGIYRYHAASHALSRIGEADPQLFNGSYTPFNRKHGQQARLRIFIIAGQAPAHGADSRYFNLLQAGRIGQLLLERQGEFDIGLCPIGSMYFDKVRAAFALDEGDELLHSFVGGTVIQQLPRGWPRLEVAGTCAAEPDEPLAIVGIGGRYPGAADVRELWDNLSAGRSSIASINAGTLLHGQQAAAVGPHWSVGALADKQLFDPLLFNITPAEARTLDPQERLFLQAAWHCLENSGHTASSLRRSAGRVGVFVAAMWGDYQHHQPGTQGQRASSLHSAIANRVSFFNDFDGPSVAFDTSCSSALTALHFACASIRQGECRAALVGAVNLISHPSHLELLSSLELLSAEGQAHPFGLDANGWVAGEGVGALLLRPLADARRDGDQILGLVRTTAIGHSGRTLRYGAPSTDSQAASMSQALRQAGLDAEAIGYVEAAAPGASLADGAEFAAIAKVFGQRQGDTPLPVGSIKANIGHLESASALSQITKVLMQFKHRQLAPTLGCVPLSPLVAMEHGKLAIVDSLRHWQGPPRALINAFGASGSAGHLILEAPPPADARTQPHGPWLFPFSAASDEQLQRLLAAFASDLQAGRLDEASLGDISYTLCVGRVALGHRLALVAESAAQLLELLGAGTGSSLLRGTAGREVRPPVSEADLQGLDRQALEAVASRWVAGQVDLQQIARHECRRVALAPYPFAGLDCHIAAPASSELTGPARDDSLQAALESYLKQHFSKVSAIAEDSLDSQQSFDRYGLTSLMITELNQRLAQAFGELSSTLFFEYQSIRALASWFATEHPARSRQLLGLREPAKAGMQIAGSEPRSAPERQPAQQEQPIAIIGLAGRFPGAPDVESFWDNLKNAVDSIGEIPAERWQNQYYYSQDRGQKGKINTQWGGFIDDVDRFDPLFFNISPRDAERMDPQERIFLETAWHTLEDAGYDRAALQRHYQGNMGVFVGVMHGEYLLYTRSTASDCTDDAVDASFGSIANRVSYVLDCNGPSMAVDTLCSSSLTALHLAVQSLRRGECRVALAGGVNLSLHPNKYFIQSQLTMSSSDGRCRSFGEGGDGFVPGEGVGAVLLKPLAEAQADGDNIHAVIRATSINHNGRTHGYTVPSPNAQGAMIAESLAKAGMDPRELSYIEAHGTGTALGDPIEISGLQQAFAQRSTALGRPPVAARHCALGSAKSNIGHLESAAGIAGVAKVLLQLKHRQLAPSLHSQRLNPAIAFAESPFHIPQQLQEWRQPLLDLDGSEREYPLVASVSSFGSGGSNGHVIIAQYQAPERSPALVDQPAIILLSARTPPQLLQQVERLRQCLQRRALEGQLPRLDDLAFTLQQGREALEYRLAFSATSIDELKQRLAQGQALLASTPQCSGGFDNLYLGRVQENKAAMAVLAHDEDMAATLVAWADKGKYQKLLELWVKGLAFDWTLLGAAPGTLRRISLPGYPFARERTWVRGDFQFPPQGQRGDAGHLHPLLQRNVSDLAQQKFTSIFTGNEFFLRDHRVRKQRVLPAVAYLEMAREAISQSLGEQGAAPLALCNLVWAQPLALDEQDGEPLGVEILVDSLDPQRLGFQIRAPQGQALYCQGEALLQGIPEPPASLAALQASIQERSLDADTLYRAFDSVDIHYGPSHRAVSQLHTGAGQLLAQIELPQSSRAGHGSFVLHPSMMDGALQATVGLLLAKRLEQGQAALLQTTRVPFALAGLWQSGAALGERIWAWVRDARQAVDVGQSSFDIDIYNQQGEHCLALRDFVLRELKAPSALQGLLDDRAQADWYLLEKWQRVGVQVQAPDTGRLLAIAHDVDGQRQLAARYPQAAALFLDGSESIETLAARLAELGPLEQVLWLAPSEAQQSSGVADMIHAQQAGVLGLFRLLKAVLAMGGDSQPLAWTLITRATLTVFDQASTLYQAVHEPVAPAHASVHGLVGAMAKEYRHWRIRLLDLPAGDAWPSQDLLALPADPQGDALAWRDAAWYRPSLVPCLPPQAATLKDPYRQGGVYLVVGGAGGIGRWWSEQLIRSHAAQVIWIGRREQDDPITAAIDQLARLGPAPRYIRADAGNHAALQQAVAQVLAEHGPIHGVIHAALQLEDRSLARMQPGEFAAALAAKVDVSVCLAEVFEHQPLDFMLFFSSLQSFTKSPGQGNYAAGCTFKNAFGRYLGQRRSYPVQVINWGYWGEIGSVAGEDYRRRMAGLGLGSIDGESALQALRVLLAGGAEGQAPSQLTFLRATRSLGETFGQLALPAPAGGPLGEYAELRPAAYPSLLPRIQDRLRPDSQQVRGVVAQVQAHKALIHTLQLRLLQAQLERLGCFTCPGESAIDMQQRCKLSPMYQRWLAKSLEELAQHGYLRLEDGVYHDTQVRPVALEALWQEWAGHQPAWLEHASLKAEVLLAEASLQALPRILDGRIPATDILFPDASMALVEGIYKHNPLSDFFNEVLLDAALEFVRGRLEQAPQVPIRILEVGAGTGGTSARAFEKLRPFQEWIAEYCYTDVSQAFLRHARQAYGPQVPYLACQPFDVDQPLAVQGIEPGTYDLVIATNVLHATQDLRRTLKNVKALLKHNGLLMINEIAGNGLFTHLTFGLLKGWWLFDDPQLRLPGGPALAPRQWKQVLESEGYRQVLFPALADHDLGQQVIIARSNGVVWQDRCEPLASGAGTAARPSRSATQAPSPALPRPLAAPLAVDDSQLKAGMIDHLKQVIGGLFKIAPQEIDAREALETYGIDSILVVQLTNLLRDQLGGVSSTLFFEYQTVEALAGHFVATQKERLKSLLGVDQAAPPPAPAAGTSGQPIIPGKSRFASPPPVQPPSSRPGTDVAIVGLAGRYANSANVRELWQHLKNASNCISQVPRERWDWRQYFDQVPGTPGRIYTPWGGFIHEIDKFDPLFFHISPREALKMDPQERLFLEEAYQCIGDAGYTPARLAEGQRVGVFVGVMNGTYNRQSSYWSVANRVSYQFNFQGPSLAVDTACSSSLTAIHLALDSLHSGVSDCALVGGVSLLVDPVHYMGLSEMQMLSTGQRCKAFGADADGFVAGEGVGALLLKPLARAEADGDRIYGVIKGSMLNAGGKTNGYTVPNPLAQARLVSDSLARAGVDPSSVSYVEAHGTGTALGDPIEIAGLARAFNAGAGTARTQYCAIGSIKSNIGHCESAAGIAGITKVLLQLQHRQLVPSLHADAPNPEIDFAATPFRVQKTLAEWPQAQVEVGGVLKAAPRIATVSSFGAGGANAHLVLQEYQEQRPRPAMVVDEQRPAIILLSAKSREQLLQQARSLLDELAHEAVQGAGLPALACTLQLAREAMEQRCGWLVGSLAQLQERLRDFIASGATQARTRAKSATPLPGPALGHDMHRAASQAALDAWLAGADLDWQQMYPQGRPAPLSLPGYPFARERYWQAPAARELPVSSGETHLHPLLQRNVSDLHGLRYLTRFSGTESLLAEHRVNGQGVLPGAAMVAMIQAALTAALGGALPAGQALLVRDLAWHQPFSVETAAAGELFLEVQAQAQDQYRVGLYSYDHAAQLQLHCQAQAALGVVPAPSLEAAGGAPRTVDIQACYRCLAAMGIEYGHSHRRLLTLERWEDRALARVTLEDPAANAGFAIHPALLDAAMQGVMALLLDELGERPPLLLPDRVGQWVLLADCPATLQVRIRRAGGTAPGYRFDLELFDEQGQCCALLHQLSFRVATAGPEASDGLLCRKQWREVQPASATPAPDLDRQVLVLGQHEAFAGLAEALQASGIGCRVLAPGDYQQAAQALAAQLKPLLQDARPCLLQLLIAADEPVGHVGLAGLLRSASREQPALACQVVEVAAGLAPWQLASALAAEAVDPAERQLRYLDEAGTLRRQELCWLSQPLGDGPAPWRADGVYLITGGLGGIGMIMARAIGSAAPRARVVLCGRTPATAPEALEKLAQLGPGVEYQALDLAAADQVQRLIDDLIERHGALHGILHCAGITRDALLVDKSAQDFAAVLAAKVAGAQHLDRCSSGLALDFFVLFSSIASVLGNAGQCDYAAANGYLDAFASLRNRQVAAGHRQGRTLAINWPLWQAGGLHMSAGARRLLAERTGIEAMASATGVKAFYQALHSDAEQLMVLAGRDGEKLRALLDAGPAPVAEVVALEAVDLASWLRQLLARTLKLAPQRLDEELPFEQYGLDSLMILEMTAVLEKRFGPLSKTLFFEYPSLRELAGYLAARQVPSPVSAPLAEQLRGLLAEVLQRPLERSDDSRCFEELGFDSLQILTLTRRLGQVFGALPPALLFEHCSLDALAGYLAARTTKAPGRAPGAALRRLFHSAAPQPLANPPVHDDIAIIGIAGRYPDAEDLEAFWQNLSQGRNSIREIPPERWDWRDYYSADRGQAGVHNSKWGGFIADIDRFDPLFFNISPLEAELLDPQERLFLQTAWAAMEDAGYSRQLGAGQEGSGLQVGVYAGVMYNEYQLLGAEASLRGQRMGFAGSSASIANRVSFCLNLQGPSLAVDSMCSSSLTALHLACQDLHSGRTSMAIAGGVNLTLHPNKYLMLSSGQFISNQGQCASFGEGGDGYVPGEGVGVVVLKRLADAERDGDQIHGLIKGSHLNHGGKSTGYSVPDPRAQQAAISGALADAGLEPAAISYIEAHGTGTRLGDPIEIAGLDKALGPRTPEQTCWIGSVKSNIGHCEAAAGIAGLTKVLLQLKHGQIAPSLHSQTLNPFIDFAATALKVNQQLRQWPQAVQAGRPMPRIAGLSSFGAGGSNAHLIVAEYPRPRPLASDTAQPQMILLSAREPEQLRQIAGRLLARLERAEAGDSLAAVAWTLQVGREAMAHRAALVTSSLHSLLGSLRALAGGDSSSWIRGDSQLASQRLEQFKQQWPDSRQEPLIELLAQGQWQQVLELWCDGLRIDWAALRAGQGERPRRIGLPSYPFASERYWAPVGGPRPPVPAAHPLLQARHPSPEHPAFTSLLRGDEPWLRDHQVAGHKTLPGVAYLEMIRVAVSQVRDAGTARGMVIEPLHWLAPLTVLGTPRRLQLDLQATAGHLALTLHSLDGDQPVVHCQARVSAATPEPTQTPDLAQWRARSWARQLEAEAVYGLFQRMGLDYGPSHRAIRQLQIAEQDGQRQVLARLELQDLTPGSDWWLEPGMADGALQAAIGLLLPLSGELAGPWPLLLPFALQRLELIAPCQRRMWALLCSDPPRQCCDIDLVDDQGRLCARFIGLSSRRPDTVTENKPSSATRHLLAPVWSVLDGASQEQQAQGPVLVLGATPARRQALATLYPRAELLEDGRNDYLGVLQAHPSLEEVVWLAPPVEPGADLVAAQQQGVLALFRLIKALLELGHGRASLRLTLLTAQALAIHPGESCDVTHAAVHGLAGSLAKEYPHWTVRLADLAEQQLPSLGGAPFAALASGEPLVLRQGQWWRRQLVQVKADALAAAIPVYRDGGVYLVIGGAGGIGAVWSQHVISRHRARVIWVGRRALEGEVAAKLDELTAISSMHGAPAPVYLQADAADAQQLARIEREVGERFGRINGVVHSAIVLKDRSLANMDEQTFSQVLQAKVATSVALAQAFGASAATLDFVLFFSSMMSFSTAAGQSNYAAGCTFADGFARQLGERWACPVKVINWGYWGSVGTVSDPRYRQRMQALGLGSIEPEEGLRAIDQLLAADLDQLALLKLLAPVSNEGPDSLDGLLGREQLTLDTRPVPDTAALQERLRERLLALAALT</sequence>
<dbReference type="CDD" id="cd17646">
    <property type="entry name" value="A_NRPS_AB3403-like"/>
    <property type="match status" value="1"/>
</dbReference>
<feature type="domain" description="Ketosynthase family 3 (KS3)" evidence="14">
    <location>
        <begin position="1100"/>
        <end position="1511"/>
    </location>
</feature>
<dbReference type="SMART" id="SM00826">
    <property type="entry name" value="PKS_DH"/>
    <property type="match status" value="3"/>
</dbReference>
<dbReference type="Pfam" id="PF16197">
    <property type="entry name" value="KAsynt_C_assoc"/>
    <property type="match status" value="1"/>
</dbReference>
<feature type="domain" description="Carrier" evidence="13">
    <location>
        <begin position="550"/>
        <end position="625"/>
    </location>
</feature>
<feature type="active site" description="Proton acceptor; for dehydratase activity" evidence="11">
    <location>
        <position position="5901"/>
    </location>
</feature>
<dbReference type="InterPro" id="IPR049552">
    <property type="entry name" value="PKS_DH_N"/>
</dbReference>
<feature type="domain" description="PKS/mFAS DH" evidence="15">
    <location>
        <begin position="5872"/>
        <end position="6154"/>
    </location>
</feature>
<dbReference type="Pfam" id="PF08659">
    <property type="entry name" value="KR"/>
    <property type="match status" value="3"/>
</dbReference>
<dbReference type="Pfam" id="PF00109">
    <property type="entry name" value="ketoacyl-synt"/>
    <property type="match status" value="4"/>
</dbReference>
<dbReference type="SUPFAM" id="SSF56801">
    <property type="entry name" value="Acetyl-CoA synthetase-like"/>
    <property type="match status" value="1"/>
</dbReference>
<dbReference type="InterPro" id="IPR020841">
    <property type="entry name" value="PKS_Beta-ketoAc_synthase_dom"/>
</dbReference>
<organism evidence="16 17">
    <name type="scientific">Pseudomonas piscis</name>
    <dbReference type="NCBI Taxonomy" id="2614538"/>
    <lineage>
        <taxon>Bacteria</taxon>
        <taxon>Pseudomonadati</taxon>
        <taxon>Pseudomonadota</taxon>
        <taxon>Gammaproteobacteria</taxon>
        <taxon>Pseudomonadales</taxon>
        <taxon>Pseudomonadaceae</taxon>
        <taxon>Pseudomonas</taxon>
    </lineage>
</organism>
<feature type="active site" description="Proton donor; for dehydratase activity" evidence="11">
    <location>
        <position position="4560"/>
    </location>
</feature>
<comment type="similarity">
    <text evidence="4">Belongs to the short-chain dehydrogenases/reductases (SDR) family.</text>
</comment>
<feature type="domain" description="PKS/mFAS DH" evidence="15">
    <location>
        <begin position="2431"/>
        <end position="2721"/>
    </location>
</feature>
<evidence type="ECO:0000256" key="5">
    <source>
        <dbReference type="ARBA" id="ARBA00022450"/>
    </source>
</evidence>
<keyword evidence="5" id="KW-0596">Phosphopantetheine</keyword>
<accession>A0ABY9NR61</accession>
<dbReference type="NCBIfam" id="TIGR01733">
    <property type="entry name" value="AA-adenyl-dom"/>
    <property type="match status" value="1"/>
</dbReference>
<dbReference type="CDD" id="cd02440">
    <property type="entry name" value="AdoMet_MTases"/>
    <property type="match status" value="1"/>
</dbReference>
<feature type="domain" description="Ketosynthase family 3 (KS3)" evidence="14">
    <location>
        <begin position="3769"/>
        <end position="4190"/>
    </location>
</feature>
<feature type="region of interest" description="C-terminal hotdog fold" evidence="11">
    <location>
        <begin position="4501"/>
        <end position="4644"/>
    </location>
</feature>
<name>A0ABY9NR61_9PSED</name>
<dbReference type="InterPro" id="IPR016039">
    <property type="entry name" value="Thiolase-like"/>
</dbReference>
<dbReference type="Gene3D" id="1.10.1240.100">
    <property type="match status" value="4"/>
</dbReference>
<dbReference type="Pfam" id="PF00501">
    <property type="entry name" value="AMP-binding"/>
    <property type="match status" value="1"/>
</dbReference>
<proteinExistence type="inferred from homology"/>
<evidence type="ECO:0000313" key="16">
    <source>
        <dbReference type="EMBL" id="WMN20777.1"/>
    </source>
</evidence>
<gene>
    <name evidence="16" type="ORF">QL104_15675</name>
</gene>
<comment type="pathway">
    <text evidence="2">Antibiotic biosynthesis.</text>
</comment>
<evidence type="ECO:0000256" key="12">
    <source>
        <dbReference type="SAM" id="MobiDB-lite"/>
    </source>
</evidence>